<protein>
    <submittedName>
        <fullName evidence="1">Uncharacterized protein</fullName>
    </submittedName>
</protein>
<comment type="caution">
    <text evidence="1">The sequence shown here is derived from an EMBL/GenBank/DDBJ whole genome shotgun (WGS) entry which is preliminary data.</text>
</comment>
<reference evidence="1 2" key="1">
    <citation type="journal article" date="2014" name="Agronomy (Basel)">
        <title>A Draft Genome Sequence for Ensete ventricosum, the Drought-Tolerant Tree Against Hunger.</title>
        <authorList>
            <person name="Harrison J."/>
            <person name="Moore K.A."/>
            <person name="Paszkiewicz K."/>
            <person name="Jones T."/>
            <person name="Grant M."/>
            <person name="Ambacheew D."/>
            <person name="Muzemil S."/>
            <person name="Studholme D.J."/>
        </authorList>
    </citation>
    <scope>NUCLEOTIDE SEQUENCE [LARGE SCALE GENOMIC DNA]</scope>
</reference>
<name>A0A426YVF0_ENSVE</name>
<evidence type="ECO:0000313" key="1">
    <source>
        <dbReference type="EMBL" id="RRT55707.1"/>
    </source>
</evidence>
<proteinExistence type="predicted"/>
<sequence>MLAQRSPETMLLLELGICVIPLTLYLAPCRRVVHLVAKLQRLHASLMRSRATSPATWRRLPRIDSATVTL</sequence>
<dbReference type="EMBL" id="AMZH03009961">
    <property type="protein sequence ID" value="RRT55707.1"/>
    <property type="molecule type" value="Genomic_DNA"/>
</dbReference>
<accession>A0A426YVF0</accession>
<gene>
    <name evidence="1" type="ORF">B296_00038438</name>
</gene>
<organism evidence="1 2">
    <name type="scientific">Ensete ventricosum</name>
    <name type="common">Abyssinian banana</name>
    <name type="synonym">Musa ensete</name>
    <dbReference type="NCBI Taxonomy" id="4639"/>
    <lineage>
        <taxon>Eukaryota</taxon>
        <taxon>Viridiplantae</taxon>
        <taxon>Streptophyta</taxon>
        <taxon>Embryophyta</taxon>
        <taxon>Tracheophyta</taxon>
        <taxon>Spermatophyta</taxon>
        <taxon>Magnoliopsida</taxon>
        <taxon>Liliopsida</taxon>
        <taxon>Zingiberales</taxon>
        <taxon>Musaceae</taxon>
        <taxon>Ensete</taxon>
    </lineage>
</organism>
<dbReference type="Proteomes" id="UP000287651">
    <property type="component" value="Unassembled WGS sequence"/>
</dbReference>
<dbReference type="AlphaFoldDB" id="A0A426YVF0"/>
<evidence type="ECO:0000313" key="2">
    <source>
        <dbReference type="Proteomes" id="UP000287651"/>
    </source>
</evidence>